<dbReference type="PROSITE" id="PS50112">
    <property type="entry name" value="PAS"/>
    <property type="match status" value="1"/>
</dbReference>
<dbReference type="Pfam" id="PF00072">
    <property type="entry name" value="Response_reg"/>
    <property type="match status" value="2"/>
</dbReference>
<dbReference type="SUPFAM" id="SSF55874">
    <property type="entry name" value="ATPase domain of HSP90 chaperone/DNA topoisomerase II/histidine kinase"/>
    <property type="match status" value="1"/>
</dbReference>
<feature type="modified residue" description="4-aspartylphosphate" evidence="11">
    <location>
        <position position="886"/>
    </location>
</feature>
<comment type="caution">
    <text evidence="16">The sequence shown here is derived from an EMBL/GenBank/DDBJ whole genome shotgun (WGS) entry which is preliminary data.</text>
</comment>
<dbReference type="SUPFAM" id="SSF47384">
    <property type="entry name" value="Homodimeric domain of signal transducing histidine kinase"/>
    <property type="match status" value="1"/>
</dbReference>
<evidence type="ECO:0000256" key="9">
    <source>
        <dbReference type="ARBA" id="ARBA00064003"/>
    </source>
</evidence>
<evidence type="ECO:0000256" key="4">
    <source>
        <dbReference type="ARBA" id="ARBA00022679"/>
    </source>
</evidence>
<dbReference type="InterPro" id="IPR036097">
    <property type="entry name" value="HisK_dim/P_sf"/>
</dbReference>
<keyword evidence="8" id="KW-0902">Two-component regulatory system</keyword>
<evidence type="ECO:0000256" key="2">
    <source>
        <dbReference type="ARBA" id="ARBA00012438"/>
    </source>
</evidence>
<dbReference type="Gene3D" id="3.30.450.20">
    <property type="entry name" value="PAS domain"/>
    <property type="match status" value="3"/>
</dbReference>
<keyword evidence="6" id="KW-0418">Kinase</keyword>
<dbReference type="SUPFAM" id="SSF55785">
    <property type="entry name" value="PYP-like sensor domain (PAS domain)"/>
    <property type="match status" value="3"/>
</dbReference>
<feature type="domain" description="Response regulatory" evidence="14">
    <location>
        <begin position="837"/>
        <end position="955"/>
    </location>
</feature>
<keyword evidence="5" id="KW-0547">Nucleotide-binding</keyword>
<dbReference type="STRING" id="391937.NA2_11455"/>
<dbReference type="FunFam" id="1.10.287.130:FF:000002">
    <property type="entry name" value="Two-component osmosensing histidine kinase"/>
    <property type="match status" value="1"/>
</dbReference>
<dbReference type="CDD" id="cd17546">
    <property type="entry name" value="REC_hyHK_CKI1_RcsC-like"/>
    <property type="match status" value="1"/>
</dbReference>
<dbReference type="InterPro" id="IPR036890">
    <property type="entry name" value="HATPase_C_sf"/>
</dbReference>
<dbReference type="Gene3D" id="3.40.50.2300">
    <property type="match status" value="2"/>
</dbReference>
<evidence type="ECO:0000256" key="12">
    <source>
        <dbReference type="SAM" id="MobiDB-lite"/>
    </source>
</evidence>
<name>K2MND2_9HYPH</name>
<evidence type="ECO:0000256" key="8">
    <source>
        <dbReference type="ARBA" id="ARBA00023012"/>
    </source>
</evidence>
<dbReference type="SMART" id="SM00091">
    <property type="entry name" value="PAS"/>
    <property type="match status" value="3"/>
</dbReference>
<evidence type="ECO:0000256" key="5">
    <source>
        <dbReference type="ARBA" id="ARBA00022741"/>
    </source>
</evidence>
<feature type="compositionally biased region" description="Basic and acidic residues" evidence="12">
    <location>
        <begin position="809"/>
        <end position="829"/>
    </location>
</feature>
<comment type="catalytic activity">
    <reaction evidence="1">
        <text>ATP + protein L-histidine = ADP + protein N-phospho-L-histidine.</text>
        <dbReference type="EC" id="2.7.13.3"/>
    </reaction>
</comment>
<dbReference type="SMART" id="SM00388">
    <property type="entry name" value="HisKA"/>
    <property type="match status" value="1"/>
</dbReference>
<dbReference type="InterPro" id="IPR003594">
    <property type="entry name" value="HATPase_dom"/>
</dbReference>
<keyword evidence="7" id="KW-0067">ATP-binding</keyword>
<dbReference type="FunFam" id="3.30.565.10:FF:000010">
    <property type="entry name" value="Sensor histidine kinase RcsC"/>
    <property type="match status" value="1"/>
</dbReference>
<dbReference type="PROSITE" id="PS50109">
    <property type="entry name" value="HIS_KIN"/>
    <property type="match status" value="1"/>
</dbReference>
<keyword evidence="4" id="KW-0808">Transferase</keyword>
<dbReference type="PANTHER" id="PTHR45339:SF1">
    <property type="entry name" value="HYBRID SIGNAL TRANSDUCTION HISTIDINE KINASE J"/>
    <property type="match status" value="1"/>
</dbReference>
<feature type="modified residue" description="4-aspartylphosphate" evidence="11">
    <location>
        <position position="725"/>
    </location>
</feature>
<evidence type="ECO:0000259" key="14">
    <source>
        <dbReference type="PROSITE" id="PS50110"/>
    </source>
</evidence>
<dbReference type="PANTHER" id="PTHR45339">
    <property type="entry name" value="HYBRID SIGNAL TRANSDUCTION HISTIDINE KINASE J"/>
    <property type="match status" value="1"/>
</dbReference>
<dbReference type="InterPro" id="IPR013656">
    <property type="entry name" value="PAS_4"/>
</dbReference>
<dbReference type="Pfam" id="PF00512">
    <property type="entry name" value="HisKA"/>
    <property type="match status" value="1"/>
</dbReference>
<evidence type="ECO:0000313" key="16">
    <source>
        <dbReference type="EMBL" id="EKF18797.1"/>
    </source>
</evidence>
<dbReference type="CDD" id="cd16922">
    <property type="entry name" value="HATPase_EvgS-ArcB-TorS-like"/>
    <property type="match status" value="1"/>
</dbReference>
<dbReference type="Pfam" id="PF02518">
    <property type="entry name" value="HATPase_c"/>
    <property type="match status" value="1"/>
</dbReference>
<dbReference type="CDD" id="cd00130">
    <property type="entry name" value="PAS"/>
    <property type="match status" value="1"/>
</dbReference>
<dbReference type="SMART" id="SM00387">
    <property type="entry name" value="HATPase_c"/>
    <property type="match status" value="1"/>
</dbReference>
<dbReference type="InterPro" id="IPR000014">
    <property type="entry name" value="PAS"/>
</dbReference>
<proteinExistence type="predicted"/>
<accession>K2MND2</accession>
<dbReference type="Gene3D" id="3.30.565.10">
    <property type="entry name" value="Histidine kinase-like ATPase, C-terminal domain"/>
    <property type="match status" value="1"/>
</dbReference>
<gene>
    <name evidence="16" type="ORF">NA2_11455</name>
</gene>
<dbReference type="AlphaFoldDB" id="K2MND2"/>
<dbReference type="Pfam" id="PF12860">
    <property type="entry name" value="PAS_7"/>
    <property type="match status" value="1"/>
</dbReference>
<dbReference type="PROSITE" id="PS50110">
    <property type="entry name" value="RESPONSE_REGULATORY"/>
    <property type="match status" value="2"/>
</dbReference>
<evidence type="ECO:0000313" key="17">
    <source>
        <dbReference type="Proteomes" id="UP000006786"/>
    </source>
</evidence>
<dbReference type="InterPro" id="IPR005467">
    <property type="entry name" value="His_kinase_dom"/>
</dbReference>
<dbReference type="InterPro" id="IPR035965">
    <property type="entry name" value="PAS-like_dom_sf"/>
</dbReference>
<comment type="subunit">
    <text evidence="9">At low DSF concentrations, interacts with RpfF.</text>
</comment>
<dbReference type="InterPro" id="IPR004358">
    <property type="entry name" value="Sig_transdc_His_kin-like_C"/>
</dbReference>
<evidence type="ECO:0000256" key="3">
    <source>
        <dbReference type="ARBA" id="ARBA00022553"/>
    </source>
</evidence>
<reference evidence="16 17" key="1">
    <citation type="journal article" date="2012" name="J. Bacteriol.">
        <title>Genome Sequence of Nitratireductor pacificus Type Strain pht-3B.</title>
        <authorList>
            <person name="Lai Q."/>
            <person name="Li G."/>
            <person name="Shao Z."/>
        </authorList>
    </citation>
    <scope>NUCLEOTIDE SEQUENCE [LARGE SCALE GENOMIC DNA]</scope>
    <source>
        <strain evidence="17">pht-3B</strain>
    </source>
</reference>
<evidence type="ECO:0000256" key="11">
    <source>
        <dbReference type="PROSITE-ProRule" id="PRU00169"/>
    </source>
</evidence>
<dbReference type="SUPFAM" id="SSF52172">
    <property type="entry name" value="CheY-like"/>
    <property type="match status" value="2"/>
</dbReference>
<dbReference type="PATRIC" id="fig|391937.3.peg.2361"/>
<feature type="region of interest" description="Disordered" evidence="12">
    <location>
        <begin position="796"/>
        <end position="830"/>
    </location>
</feature>
<dbReference type="EC" id="2.7.13.3" evidence="2"/>
<evidence type="ECO:0000256" key="7">
    <source>
        <dbReference type="ARBA" id="ARBA00022840"/>
    </source>
</evidence>
<dbReference type="NCBIfam" id="TIGR00229">
    <property type="entry name" value="sensory_box"/>
    <property type="match status" value="1"/>
</dbReference>
<dbReference type="GO" id="GO:0005524">
    <property type="term" value="F:ATP binding"/>
    <property type="evidence" value="ECO:0007669"/>
    <property type="project" value="UniProtKB-KW"/>
</dbReference>
<evidence type="ECO:0000256" key="6">
    <source>
        <dbReference type="ARBA" id="ARBA00022777"/>
    </source>
</evidence>
<dbReference type="Gene3D" id="1.10.287.130">
    <property type="match status" value="1"/>
</dbReference>
<sequence length="970" mass="106043">MRPSTDDDTKKLQGAGLGRELSGTELSELVRSAADWLWESDANHRLSWVSPGFGQASGLDNSRLIGKARVIPGRGAQSEAGDLEEHERLLAAHEPFHDIVHEIAEANPACRWISISGSPRFSDDGVFLGYRGTGRNITPLMRMLRRPLAAALERATLAEAMLDELPNPVFAKDSDLRLVLVNRACAGMLGVRAEHVLGKTAADFSPAPLAARFEESDRQVLETGVDYETEEDFEQPGIGRHRVVRKHRVEADGGRGYVVGTIFDITGLKQREQAADDARKHLVDVLESLPAGVVIYDRDDGYVLANRKMQASLPDLVHTMKPGCSLRDTIEAAHQSGYFRESGFPEIDALYDRDPEAWVDAYLQTYHIKHRVFERRIPDGRWFKAIDTRTEEGLFVGVRVDITELKERERELRAARETAVLADRAKSEFLANMSHEIRTPMNGVLGMAELLTKTELTAKQKTFADIILKSGNALLTIINDILDFSKIDAGHIVLDEAPFHLAEAIEDVATLMSSRAKEKDLELIVRVDPGIAHAVVGDAGRIRQILTNLVGNAVKFTEKGHVLVNVGGAGIEDGRQTLQFSVTDTGIGIPKGKLDQVFDKFSQVDASSTRRHEGTGLGLAITSRLVELMGGRIGVDSVEGRGSTFWFTATFPVAEAPERQPIAPRDVSGARVLVVDDNATNRMILSEQMAHWGFDACAARDVPEGLKVLRAAADLNLPVDCLVVDYQMPIMNGIDMVQAMQRQPALAGIPVVLLTSVDQSLASLGARSPAIAAQLIKPTRSAALLEAIVAAIQGHRADDEADAEASEPPEVRSAEQEQSQAHEADRGDPEAAEGGIDILVAEDNEVNQLVFRQILAETGLRFEIVDNGRRAVAAYSRLQPAMILMDVSMPEMNGLEATKEIRRAEDGQARRVPVIGVTAHALKGDRERCLEAGMDDYLSKPISPRALLDKINLWIGPKVAGMPKSSRRTL</sequence>
<dbReference type="InterPro" id="IPR011006">
    <property type="entry name" value="CheY-like_superfamily"/>
</dbReference>
<feature type="domain" description="Response regulatory" evidence="14">
    <location>
        <begin position="671"/>
        <end position="792"/>
    </location>
</feature>
<dbReference type="GO" id="GO:0000155">
    <property type="term" value="F:phosphorelay sensor kinase activity"/>
    <property type="evidence" value="ECO:0007669"/>
    <property type="project" value="InterPro"/>
</dbReference>
<dbReference type="CDD" id="cd00082">
    <property type="entry name" value="HisKA"/>
    <property type="match status" value="1"/>
</dbReference>
<dbReference type="PRINTS" id="PR00344">
    <property type="entry name" value="BCTRLSENSOR"/>
</dbReference>
<feature type="domain" description="PAS" evidence="15">
    <location>
        <begin position="154"/>
        <end position="232"/>
    </location>
</feature>
<dbReference type="RefSeq" id="WP_008597038.1">
    <property type="nucleotide sequence ID" value="NZ_AMRM01000011.1"/>
</dbReference>
<dbReference type="Pfam" id="PF08448">
    <property type="entry name" value="PAS_4"/>
    <property type="match status" value="1"/>
</dbReference>
<evidence type="ECO:0000256" key="1">
    <source>
        <dbReference type="ARBA" id="ARBA00000085"/>
    </source>
</evidence>
<dbReference type="eggNOG" id="COG5002">
    <property type="taxonomic scope" value="Bacteria"/>
</dbReference>
<dbReference type="InterPro" id="IPR003661">
    <property type="entry name" value="HisK_dim/P_dom"/>
</dbReference>
<feature type="domain" description="Histidine kinase" evidence="13">
    <location>
        <begin position="432"/>
        <end position="653"/>
    </location>
</feature>
<evidence type="ECO:0000259" key="15">
    <source>
        <dbReference type="PROSITE" id="PS50112"/>
    </source>
</evidence>
<organism evidence="16 17">
    <name type="scientific">Nitratireductor pacificus pht-3B</name>
    <dbReference type="NCBI Taxonomy" id="391937"/>
    <lineage>
        <taxon>Bacteria</taxon>
        <taxon>Pseudomonadati</taxon>
        <taxon>Pseudomonadota</taxon>
        <taxon>Alphaproteobacteria</taxon>
        <taxon>Hyphomicrobiales</taxon>
        <taxon>Phyllobacteriaceae</taxon>
        <taxon>Nitratireductor</taxon>
    </lineage>
</organism>
<dbReference type="SMART" id="SM00448">
    <property type="entry name" value="REC"/>
    <property type="match status" value="2"/>
</dbReference>
<evidence type="ECO:0000259" key="13">
    <source>
        <dbReference type="PROSITE" id="PS50109"/>
    </source>
</evidence>
<protein>
    <recommendedName>
        <fullName evidence="10">Sensory/regulatory protein RpfC</fullName>
        <ecNumber evidence="2">2.7.13.3</ecNumber>
    </recommendedName>
</protein>
<keyword evidence="3 11" id="KW-0597">Phosphoprotein</keyword>
<dbReference type="EMBL" id="AMRM01000011">
    <property type="protein sequence ID" value="EKF18797.1"/>
    <property type="molecule type" value="Genomic_DNA"/>
</dbReference>
<keyword evidence="17" id="KW-1185">Reference proteome</keyword>
<evidence type="ECO:0000256" key="10">
    <source>
        <dbReference type="ARBA" id="ARBA00068150"/>
    </source>
</evidence>
<dbReference type="Proteomes" id="UP000006786">
    <property type="component" value="Unassembled WGS sequence"/>
</dbReference>
<dbReference type="InterPro" id="IPR001789">
    <property type="entry name" value="Sig_transdc_resp-reg_receiver"/>
</dbReference>